<dbReference type="PROSITE" id="PS00622">
    <property type="entry name" value="HTH_LUXR_1"/>
    <property type="match status" value="1"/>
</dbReference>
<evidence type="ECO:0000313" key="6">
    <source>
        <dbReference type="Proteomes" id="UP000717995"/>
    </source>
</evidence>
<dbReference type="PROSITE" id="PS50043">
    <property type="entry name" value="HTH_LUXR_2"/>
    <property type="match status" value="1"/>
</dbReference>
<sequence length="134" mass="15104">MAGEHPRADECLLVALTQAQQQQLIKPLLALQLRQAPWLEELFLRHPEFAALRHQLLRVSKQYQGASLVIGPELSKRELTVLDLVAKGYSNLEIAEALYISVHTVKSHARRINTKLGVHRRTQAVAWAKSEGLI</sequence>
<dbReference type="PANTHER" id="PTHR44688:SF16">
    <property type="entry name" value="DNA-BINDING TRANSCRIPTIONAL ACTIVATOR DEVR_DOSR"/>
    <property type="match status" value="1"/>
</dbReference>
<dbReference type="Proteomes" id="UP000717995">
    <property type="component" value="Unassembled WGS sequence"/>
</dbReference>
<gene>
    <name evidence="5" type="ORF">JQX08_06270</name>
</gene>
<dbReference type="SUPFAM" id="SSF46894">
    <property type="entry name" value="C-terminal effector domain of the bipartite response regulators"/>
    <property type="match status" value="1"/>
</dbReference>
<proteinExistence type="predicted"/>
<keyword evidence="3" id="KW-0804">Transcription</keyword>
<evidence type="ECO:0000259" key="4">
    <source>
        <dbReference type="PROSITE" id="PS50043"/>
    </source>
</evidence>
<dbReference type="Gene3D" id="1.10.10.10">
    <property type="entry name" value="Winged helix-like DNA-binding domain superfamily/Winged helix DNA-binding domain"/>
    <property type="match status" value="1"/>
</dbReference>
<accession>A0ABS2IEJ1</accession>
<reference evidence="5 6" key="1">
    <citation type="submission" date="2021-02" db="EMBL/GenBank/DDBJ databases">
        <authorList>
            <person name="Lee D.-H."/>
        </authorList>
    </citation>
    <scope>NUCLEOTIDE SEQUENCE [LARGE SCALE GENOMIC DNA]</scope>
    <source>
        <strain evidence="5 6">UL073</strain>
    </source>
</reference>
<keyword evidence="1" id="KW-0805">Transcription regulation</keyword>
<dbReference type="PANTHER" id="PTHR44688">
    <property type="entry name" value="DNA-BINDING TRANSCRIPTIONAL ACTIVATOR DEVR_DOSR"/>
    <property type="match status" value="1"/>
</dbReference>
<dbReference type="SMART" id="SM00421">
    <property type="entry name" value="HTH_LUXR"/>
    <property type="match status" value="1"/>
</dbReference>
<protein>
    <submittedName>
        <fullName evidence="5">Response regulator transcription factor</fullName>
    </submittedName>
</protein>
<dbReference type="EMBL" id="JAFEUP010000002">
    <property type="protein sequence ID" value="MBM7060305.1"/>
    <property type="molecule type" value="Genomic_DNA"/>
</dbReference>
<dbReference type="InterPro" id="IPR000792">
    <property type="entry name" value="Tscrpt_reg_LuxR_C"/>
</dbReference>
<keyword evidence="2" id="KW-0238">DNA-binding</keyword>
<comment type="caution">
    <text evidence="5">The sequence shown here is derived from an EMBL/GenBank/DDBJ whole genome shotgun (WGS) entry which is preliminary data.</text>
</comment>
<dbReference type="CDD" id="cd06170">
    <property type="entry name" value="LuxR_C_like"/>
    <property type="match status" value="1"/>
</dbReference>
<evidence type="ECO:0000313" key="5">
    <source>
        <dbReference type="EMBL" id="MBM7060305.1"/>
    </source>
</evidence>
<evidence type="ECO:0000256" key="1">
    <source>
        <dbReference type="ARBA" id="ARBA00023015"/>
    </source>
</evidence>
<feature type="domain" description="HTH luxR-type" evidence="4">
    <location>
        <begin position="67"/>
        <end position="132"/>
    </location>
</feature>
<dbReference type="PRINTS" id="PR00038">
    <property type="entry name" value="HTHLUXR"/>
</dbReference>
<organism evidence="5 6">
    <name type="scientific">Zestomonas insulae</name>
    <dbReference type="NCBI Taxonomy" id="2809017"/>
    <lineage>
        <taxon>Bacteria</taxon>
        <taxon>Pseudomonadati</taxon>
        <taxon>Pseudomonadota</taxon>
        <taxon>Gammaproteobacteria</taxon>
        <taxon>Pseudomonadales</taxon>
        <taxon>Pseudomonadaceae</taxon>
        <taxon>Zestomonas</taxon>
    </lineage>
</organism>
<name>A0ABS2IEJ1_9GAMM</name>
<evidence type="ECO:0000256" key="3">
    <source>
        <dbReference type="ARBA" id="ARBA00023163"/>
    </source>
</evidence>
<dbReference type="InterPro" id="IPR036388">
    <property type="entry name" value="WH-like_DNA-bd_sf"/>
</dbReference>
<evidence type="ECO:0000256" key="2">
    <source>
        <dbReference type="ARBA" id="ARBA00023125"/>
    </source>
</evidence>
<keyword evidence="6" id="KW-1185">Reference proteome</keyword>
<dbReference type="Pfam" id="PF00196">
    <property type="entry name" value="GerE"/>
    <property type="match status" value="1"/>
</dbReference>
<dbReference type="InterPro" id="IPR016032">
    <property type="entry name" value="Sig_transdc_resp-reg_C-effctor"/>
</dbReference>